<gene>
    <name evidence="1" type="ORF">BO66DRAFT_413669</name>
</gene>
<dbReference type="EMBL" id="KZ824975">
    <property type="protein sequence ID" value="RAH67285.1"/>
    <property type="molecule type" value="Genomic_DNA"/>
</dbReference>
<evidence type="ECO:0000313" key="2">
    <source>
        <dbReference type="Proteomes" id="UP000249661"/>
    </source>
</evidence>
<proteinExistence type="predicted"/>
<accession>A0ACD1H142</accession>
<evidence type="ECO:0000313" key="1">
    <source>
        <dbReference type="EMBL" id="RAH67285.1"/>
    </source>
</evidence>
<organism evidence="1 2">
    <name type="scientific">Aspergillus aculeatinus CBS 121060</name>
    <dbReference type="NCBI Taxonomy" id="1448322"/>
    <lineage>
        <taxon>Eukaryota</taxon>
        <taxon>Fungi</taxon>
        <taxon>Dikarya</taxon>
        <taxon>Ascomycota</taxon>
        <taxon>Pezizomycotina</taxon>
        <taxon>Eurotiomycetes</taxon>
        <taxon>Eurotiomycetidae</taxon>
        <taxon>Eurotiales</taxon>
        <taxon>Aspergillaceae</taxon>
        <taxon>Aspergillus</taxon>
        <taxon>Aspergillus subgen. Circumdati</taxon>
    </lineage>
</organism>
<reference evidence="1" key="1">
    <citation type="submission" date="2018-02" db="EMBL/GenBank/DDBJ databases">
        <title>The genomes of Aspergillus section Nigri reveals drivers in fungal speciation.</title>
        <authorList>
            <consortium name="DOE Joint Genome Institute"/>
            <person name="Vesth T.C."/>
            <person name="Nybo J."/>
            <person name="Theobald S."/>
            <person name="Brandl J."/>
            <person name="Frisvad J.C."/>
            <person name="Nielsen K.F."/>
            <person name="Lyhne E.K."/>
            <person name="Kogle M.E."/>
            <person name="Kuo A."/>
            <person name="Riley R."/>
            <person name="Clum A."/>
            <person name="Nolan M."/>
            <person name="Lipzen A."/>
            <person name="Salamov A."/>
            <person name="Henrissat B."/>
            <person name="Wiebenga A."/>
            <person name="De vries R.P."/>
            <person name="Grigoriev I.V."/>
            <person name="Mortensen U.H."/>
            <person name="Andersen M.R."/>
            <person name="Baker S.E."/>
        </authorList>
    </citation>
    <scope>NUCLEOTIDE SEQUENCE</scope>
    <source>
        <strain evidence="1">CBS 121060</strain>
    </source>
</reference>
<name>A0ACD1H142_9EURO</name>
<sequence>MPFGLTNVIHDSPCCLTGHYIPYLHLSRSLRFSSLDEYQYWHHHGPMLGKLLFDGNYSVHRQYEYLCLFAHLIVPSLGPFPSPGRELFQCILGSTGPFELSQNFTKTRSTTRIAFEPTSHRATTGQDPFNRALLPCALHDLKATGSTINLDLHHALLERLTLSDSDIARLPPTEIAKLPFKTQTILALDLDPAGVSIKEYFYPTLKGQVTAQSATQLCLDAIRTIDSEQLFAQGCDALQEYLQQPEQKADIFLVSCNLVDPHRTRLKFYLAEFDVRFDRVIEHWTMGGRLAKEDPDITEGLSMLEELWRALDIVEGPRAYPTRPSQPGDPPTYLPLMLNYEIHPGRRAPIPKFYFPTSGIPDTKVAAVLTDFFERHDMSDQAAVYAANLQNCFAGENLDETTHHQAWLSFSYARSRGPYLTVYYH</sequence>
<dbReference type="Proteomes" id="UP000249661">
    <property type="component" value="Unassembled WGS sequence"/>
</dbReference>
<protein>
    <submittedName>
        <fullName evidence="1">Dimethylallyl tryptophan synthase</fullName>
    </submittedName>
</protein>
<keyword evidence="2" id="KW-1185">Reference proteome</keyword>